<keyword evidence="1 3" id="KW-0732">Signal</keyword>
<dbReference type="EMBL" id="CP021112">
    <property type="protein sequence ID" value="ARQ02547.1"/>
    <property type="molecule type" value="Genomic_DNA"/>
</dbReference>
<dbReference type="OrthoDB" id="5643626at2"/>
<dbReference type="SUPFAM" id="SSF56925">
    <property type="entry name" value="OMPA-like"/>
    <property type="match status" value="1"/>
</dbReference>
<dbReference type="InterPro" id="IPR011250">
    <property type="entry name" value="OMP/PagP_B-barrel"/>
</dbReference>
<feature type="region of interest" description="Disordered" evidence="2">
    <location>
        <begin position="258"/>
        <end position="287"/>
    </location>
</feature>
<feature type="compositionally biased region" description="Pro residues" evidence="2">
    <location>
        <begin position="260"/>
        <end position="287"/>
    </location>
</feature>
<dbReference type="STRING" id="1235591.CAK95_28115"/>
<evidence type="ECO:0000256" key="1">
    <source>
        <dbReference type="ARBA" id="ARBA00022729"/>
    </source>
</evidence>
<evidence type="ECO:0000256" key="3">
    <source>
        <dbReference type="SAM" id="SignalP"/>
    </source>
</evidence>
<feature type="chain" id="PRO_5043366075" evidence="3">
    <location>
        <begin position="24"/>
        <end position="287"/>
    </location>
</feature>
<dbReference type="Pfam" id="PF13505">
    <property type="entry name" value="OMP_b-brl"/>
    <property type="match status" value="1"/>
</dbReference>
<feature type="signal peptide" evidence="3">
    <location>
        <begin position="1"/>
        <end position="23"/>
    </location>
</feature>
<protein>
    <submittedName>
        <fullName evidence="5">Cell envelope biogenesis protein OmpA</fullName>
    </submittedName>
</protein>
<gene>
    <name evidence="5" type="ORF">CAK95_28115</name>
</gene>
<organism evidence="5 6">
    <name type="scientific">Pseudorhodoplanes sinuspersici</name>
    <dbReference type="NCBI Taxonomy" id="1235591"/>
    <lineage>
        <taxon>Bacteria</taxon>
        <taxon>Pseudomonadati</taxon>
        <taxon>Pseudomonadota</taxon>
        <taxon>Alphaproteobacteria</taxon>
        <taxon>Hyphomicrobiales</taxon>
        <taxon>Pseudorhodoplanes</taxon>
    </lineage>
</organism>
<reference evidence="5 6" key="1">
    <citation type="submission" date="2017-05" db="EMBL/GenBank/DDBJ databases">
        <title>Full genome sequence of Pseudorhodoplanes sinuspersici.</title>
        <authorList>
            <person name="Dastgheib S.M.M."/>
            <person name="Shavandi M."/>
            <person name="Tirandaz H."/>
        </authorList>
    </citation>
    <scope>NUCLEOTIDE SEQUENCE [LARGE SCALE GENOMIC DNA]</scope>
    <source>
        <strain evidence="5 6">RIPI110</strain>
    </source>
</reference>
<dbReference type="InterPro" id="IPR027385">
    <property type="entry name" value="Beta-barrel_OMP"/>
</dbReference>
<sequence length="287" mass="31711">MKKIHTSLIAGMAIAAIVAPAYAADMPAPMVFKAPVKEFSGWYLRGDIGMTNQKVKSIDNVLFDPSVQVVHKEFESGMLFGAGLGYQFNDWFRVDVTGEYRGKTAFRGFDFYPGGANDYYGDKSEWLFLANAYVDLGTWWCVTPFIGAGIGYSKNTISNFRDVNVPNNGIAYANNNSQWEMAWALHAGLAYKVNKNFTAELSYRYVNLGDFQSGDIIAYDGTNNVNNPMLFKDVTSQDIRLSLRWALGASDYTPAAQPFYAPPPPPPAYTPAPAPVYSPPPPLMRKG</sequence>
<keyword evidence="6" id="KW-1185">Reference proteome</keyword>
<proteinExistence type="predicted"/>
<name>A0A1W6ZYR8_9HYPH</name>
<evidence type="ECO:0000259" key="4">
    <source>
        <dbReference type="Pfam" id="PF13505"/>
    </source>
</evidence>
<evidence type="ECO:0000313" key="5">
    <source>
        <dbReference type="EMBL" id="ARQ02547.1"/>
    </source>
</evidence>
<dbReference type="AlphaFoldDB" id="A0A1W6ZYR8"/>
<accession>A0A1W6ZYR8</accession>
<evidence type="ECO:0000313" key="6">
    <source>
        <dbReference type="Proteomes" id="UP000194137"/>
    </source>
</evidence>
<dbReference type="RefSeq" id="WP_086090978.1">
    <property type="nucleotide sequence ID" value="NZ_CP021112.1"/>
</dbReference>
<feature type="domain" description="Outer membrane protein beta-barrel" evidence="4">
    <location>
        <begin position="17"/>
        <end position="217"/>
    </location>
</feature>
<dbReference type="KEGG" id="psin:CAK95_28115"/>
<dbReference type="Proteomes" id="UP000194137">
    <property type="component" value="Chromosome"/>
</dbReference>
<dbReference type="Gene3D" id="2.40.160.20">
    <property type="match status" value="1"/>
</dbReference>
<evidence type="ECO:0000256" key="2">
    <source>
        <dbReference type="SAM" id="MobiDB-lite"/>
    </source>
</evidence>